<reference evidence="1 2" key="1">
    <citation type="submission" date="2018-06" db="EMBL/GenBank/DDBJ databases">
        <title>Genomic Encyclopedia of Archaeal and Bacterial Type Strains, Phase II (KMG-II): from individual species to whole genera.</title>
        <authorList>
            <person name="Goeker M."/>
        </authorList>
    </citation>
    <scope>NUCLEOTIDE SEQUENCE [LARGE SCALE GENOMIC DNA]</scope>
    <source>
        <strain evidence="1 2">ATCC BAA-1881</strain>
    </source>
</reference>
<sequence length="64" mass="7448">MKVPDEGRYVRPLRTETVEEYLALLQREDSEAAVALAEEWIEQTRPYTERFSAKEGSGQFIIED</sequence>
<protein>
    <submittedName>
        <fullName evidence="1">Uncharacterized protein</fullName>
    </submittedName>
</protein>
<gene>
    <name evidence="1" type="ORF">EI42_06405</name>
</gene>
<name>A0A326TNV3_THEHA</name>
<accession>A0A326TNV3</accession>
<evidence type="ECO:0000313" key="2">
    <source>
        <dbReference type="Proteomes" id="UP000248806"/>
    </source>
</evidence>
<dbReference type="RefSeq" id="WP_111326912.1">
    <property type="nucleotide sequence ID" value="NZ_BIFX01000002.1"/>
</dbReference>
<keyword evidence="2" id="KW-1185">Reference proteome</keyword>
<proteinExistence type="predicted"/>
<dbReference type="EMBL" id="QKUF01000066">
    <property type="protein sequence ID" value="PZW18035.1"/>
    <property type="molecule type" value="Genomic_DNA"/>
</dbReference>
<dbReference type="Proteomes" id="UP000248806">
    <property type="component" value="Unassembled WGS sequence"/>
</dbReference>
<organism evidence="1 2">
    <name type="scientific">Thermosporothrix hazakensis</name>
    <dbReference type="NCBI Taxonomy" id="644383"/>
    <lineage>
        <taxon>Bacteria</taxon>
        <taxon>Bacillati</taxon>
        <taxon>Chloroflexota</taxon>
        <taxon>Ktedonobacteria</taxon>
        <taxon>Ktedonobacterales</taxon>
        <taxon>Thermosporotrichaceae</taxon>
        <taxon>Thermosporothrix</taxon>
    </lineage>
</organism>
<comment type="caution">
    <text evidence="1">The sequence shown here is derived from an EMBL/GenBank/DDBJ whole genome shotgun (WGS) entry which is preliminary data.</text>
</comment>
<evidence type="ECO:0000313" key="1">
    <source>
        <dbReference type="EMBL" id="PZW18035.1"/>
    </source>
</evidence>
<dbReference type="AlphaFoldDB" id="A0A326TNV3"/>